<dbReference type="EMBL" id="BMHY01000005">
    <property type="protein sequence ID" value="GGG72649.1"/>
    <property type="molecule type" value="Genomic_DNA"/>
</dbReference>
<evidence type="ECO:0000256" key="13">
    <source>
        <dbReference type="ARBA" id="ARBA00023026"/>
    </source>
</evidence>
<dbReference type="PROSITE" id="PS50885">
    <property type="entry name" value="HAMP"/>
    <property type="match status" value="1"/>
</dbReference>
<dbReference type="Proteomes" id="UP000600247">
    <property type="component" value="Unassembled WGS sequence"/>
</dbReference>
<evidence type="ECO:0000256" key="14">
    <source>
        <dbReference type="ARBA" id="ARBA00023136"/>
    </source>
</evidence>
<dbReference type="InterPro" id="IPR050398">
    <property type="entry name" value="HssS/ArlS-like"/>
</dbReference>
<proteinExistence type="predicted"/>
<dbReference type="PRINTS" id="PR00344">
    <property type="entry name" value="BCTRLSENSOR"/>
</dbReference>
<evidence type="ECO:0000256" key="12">
    <source>
        <dbReference type="ARBA" id="ARBA00023012"/>
    </source>
</evidence>
<dbReference type="GO" id="GO:0000155">
    <property type="term" value="F:phosphorelay sensor kinase activity"/>
    <property type="evidence" value="ECO:0007669"/>
    <property type="project" value="InterPro"/>
</dbReference>
<evidence type="ECO:0000256" key="11">
    <source>
        <dbReference type="ARBA" id="ARBA00022989"/>
    </source>
</evidence>
<organism evidence="20 21">
    <name type="scientific">Paenibacillus radicis</name>
    <name type="common">ex Gao et al. 2016</name>
    <dbReference type="NCBI Taxonomy" id="1737354"/>
    <lineage>
        <taxon>Bacteria</taxon>
        <taxon>Bacillati</taxon>
        <taxon>Bacillota</taxon>
        <taxon>Bacilli</taxon>
        <taxon>Bacillales</taxon>
        <taxon>Paenibacillaceae</taxon>
        <taxon>Paenibacillus</taxon>
    </lineage>
</organism>
<feature type="transmembrane region" description="Helical" evidence="17">
    <location>
        <begin position="6"/>
        <end position="32"/>
    </location>
</feature>
<dbReference type="PROSITE" id="PS50109">
    <property type="entry name" value="HIS_KIN"/>
    <property type="match status" value="1"/>
</dbReference>
<keyword evidence="12" id="KW-0902">Two-component regulatory system</keyword>
<feature type="domain" description="HAMP" evidence="19">
    <location>
        <begin position="175"/>
        <end position="227"/>
    </location>
</feature>
<evidence type="ECO:0000256" key="3">
    <source>
        <dbReference type="ARBA" id="ARBA00012438"/>
    </source>
</evidence>
<dbReference type="Pfam" id="PF00672">
    <property type="entry name" value="HAMP"/>
    <property type="match status" value="1"/>
</dbReference>
<keyword evidence="4" id="KW-1003">Cell membrane</keyword>
<evidence type="ECO:0000256" key="15">
    <source>
        <dbReference type="ARBA" id="ARBA00037219"/>
    </source>
</evidence>
<dbReference type="InterPro" id="IPR036890">
    <property type="entry name" value="HATPase_C_sf"/>
</dbReference>
<dbReference type="SMART" id="SM00304">
    <property type="entry name" value="HAMP"/>
    <property type="match status" value="1"/>
</dbReference>
<dbReference type="GO" id="GO:0005886">
    <property type="term" value="C:plasma membrane"/>
    <property type="evidence" value="ECO:0007669"/>
    <property type="project" value="UniProtKB-SubCell"/>
</dbReference>
<dbReference type="CDD" id="cd06225">
    <property type="entry name" value="HAMP"/>
    <property type="match status" value="1"/>
</dbReference>
<keyword evidence="21" id="KW-1185">Reference proteome</keyword>
<feature type="transmembrane region" description="Helical" evidence="17">
    <location>
        <begin position="154"/>
        <end position="178"/>
    </location>
</feature>
<dbReference type="Gene3D" id="6.10.340.10">
    <property type="match status" value="1"/>
</dbReference>
<comment type="subcellular location">
    <subcellularLocation>
        <location evidence="2">Cell membrane</location>
        <topology evidence="2">Multi-pass membrane protein</topology>
    </subcellularLocation>
</comment>
<comment type="catalytic activity">
    <reaction evidence="1">
        <text>ATP + protein L-histidine = ADP + protein N-phospho-L-histidine.</text>
        <dbReference type="EC" id="2.7.13.3"/>
    </reaction>
</comment>
<keyword evidence="8" id="KW-0547">Nucleotide-binding</keyword>
<evidence type="ECO:0000259" key="18">
    <source>
        <dbReference type="PROSITE" id="PS50109"/>
    </source>
</evidence>
<evidence type="ECO:0000256" key="17">
    <source>
        <dbReference type="SAM" id="Phobius"/>
    </source>
</evidence>
<dbReference type="CDD" id="cd00082">
    <property type="entry name" value="HisKA"/>
    <property type="match status" value="1"/>
</dbReference>
<protein>
    <recommendedName>
        <fullName evidence="16">Heme sensor protein HssS</fullName>
        <ecNumber evidence="3">2.7.13.3</ecNumber>
    </recommendedName>
</protein>
<evidence type="ECO:0000256" key="10">
    <source>
        <dbReference type="ARBA" id="ARBA00022840"/>
    </source>
</evidence>
<keyword evidence="11 17" id="KW-1133">Transmembrane helix</keyword>
<keyword evidence="9 20" id="KW-0418">Kinase</keyword>
<evidence type="ECO:0000256" key="2">
    <source>
        <dbReference type="ARBA" id="ARBA00004651"/>
    </source>
</evidence>
<keyword evidence="6" id="KW-0808">Transferase</keyword>
<keyword evidence="14 17" id="KW-0472">Membrane</keyword>
<dbReference type="InterPro" id="IPR003660">
    <property type="entry name" value="HAMP_dom"/>
</dbReference>
<dbReference type="Pfam" id="PF00512">
    <property type="entry name" value="HisKA"/>
    <property type="match status" value="1"/>
</dbReference>
<dbReference type="SUPFAM" id="SSF55874">
    <property type="entry name" value="ATPase domain of HSP90 chaperone/DNA topoisomerase II/histidine kinase"/>
    <property type="match status" value="1"/>
</dbReference>
<dbReference type="PANTHER" id="PTHR45528">
    <property type="entry name" value="SENSOR HISTIDINE KINASE CPXA"/>
    <property type="match status" value="1"/>
</dbReference>
<dbReference type="Gene3D" id="1.10.287.130">
    <property type="match status" value="1"/>
</dbReference>
<dbReference type="FunFam" id="3.30.565.10:FF:000006">
    <property type="entry name" value="Sensor histidine kinase WalK"/>
    <property type="match status" value="1"/>
</dbReference>
<evidence type="ECO:0000256" key="6">
    <source>
        <dbReference type="ARBA" id="ARBA00022679"/>
    </source>
</evidence>
<dbReference type="Pfam" id="PF02518">
    <property type="entry name" value="HATPase_c"/>
    <property type="match status" value="1"/>
</dbReference>
<dbReference type="InterPro" id="IPR003661">
    <property type="entry name" value="HisK_dim/P_dom"/>
</dbReference>
<gene>
    <name evidence="20" type="ORF">GCM10010918_30660</name>
</gene>
<evidence type="ECO:0000256" key="9">
    <source>
        <dbReference type="ARBA" id="ARBA00022777"/>
    </source>
</evidence>
<dbReference type="CDD" id="cd00075">
    <property type="entry name" value="HATPase"/>
    <property type="match status" value="1"/>
</dbReference>
<evidence type="ECO:0000256" key="7">
    <source>
        <dbReference type="ARBA" id="ARBA00022692"/>
    </source>
</evidence>
<feature type="domain" description="Histidine kinase" evidence="18">
    <location>
        <begin position="235"/>
        <end position="450"/>
    </location>
</feature>
<dbReference type="PANTHER" id="PTHR45528:SF11">
    <property type="entry name" value="HISTIDINE KINASE"/>
    <property type="match status" value="1"/>
</dbReference>
<dbReference type="InterPro" id="IPR036097">
    <property type="entry name" value="HisK_dim/P_sf"/>
</dbReference>
<evidence type="ECO:0000256" key="5">
    <source>
        <dbReference type="ARBA" id="ARBA00022553"/>
    </source>
</evidence>
<evidence type="ECO:0000256" key="8">
    <source>
        <dbReference type="ARBA" id="ARBA00022741"/>
    </source>
</evidence>
<evidence type="ECO:0000256" key="1">
    <source>
        <dbReference type="ARBA" id="ARBA00000085"/>
    </source>
</evidence>
<evidence type="ECO:0000256" key="16">
    <source>
        <dbReference type="ARBA" id="ARBA00040841"/>
    </source>
</evidence>
<dbReference type="InterPro" id="IPR004358">
    <property type="entry name" value="Sig_transdc_His_kin-like_C"/>
</dbReference>
<dbReference type="SUPFAM" id="SSF47384">
    <property type="entry name" value="Homodimeric domain of signal transducing histidine kinase"/>
    <property type="match status" value="1"/>
</dbReference>
<evidence type="ECO:0000259" key="19">
    <source>
        <dbReference type="PROSITE" id="PS50885"/>
    </source>
</evidence>
<accession>A0A917HAP9</accession>
<dbReference type="InterPro" id="IPR003594">
    <property type="entry name" value="HATPase_dom"/>
</dbReference>
<evidence type="ECO:0000313" key="20">
    <source>
        <dbReference type="EMBL" id="GGG72649.1"/>
    </source>
</evidence>
<dbReference type="EC" id="2.7.13.3" evidence="3"/>
<name>A0A917HAP9_9BACL</name>
<dbReference type="FunFam" id="1.10.287.130:FF:000001">
    <property type="entry name" value="Two-component sensor histidine kinase"/>
    <property type="match status" value="1"/>
</dbReference>
<keyword evidence="13" id="KW-0843">Virulence</keyword>
<dbReference type="InterPro" id="IPR005467">
    <property type="entry name" value="His_kinase_dom"/>
</dbReference>
<keyword evidence="7 17" id="KW-0812">Transmembrane</keyword>
<comment type="caution">
    <text evidence="20">The sequence shown here is derived from an EMBL/GenBank/DDBJ whole genome shotgun (WGS) entry which is preliminary data.</text>
</comment>
<reference evidence="20 21" key="1">
    <citation type="journal article" date="2014" name="Int. J. Syst. Evol. Microbiol.">
        <title>Complete genome sequence of Corynebacterium casei LMG S-19264T (=DSM 44701T), isolated from a smear-ripened cheese.</title>
        <authorList>
            <consortium name="US DOE Joint Genome Institute (JGI-PGF)"/>
            <person name="Walter F."/>
            <person name="Albersmeier A."/>
            <person name="Kalinowski J."/>
            <person name="Ruckert C."/>
        </authorList>
    </citation>
    <scope>NUCLEOTIDE SEQUENCE [LARGE SCALE GENOMIC DNA]</scope>
    <source>
        <strain evidence="20 21">CGMCC 1.15286</strain>
    </source>
</reference>
<evidence type="ECO:0000256" key="4">
    <source>
        <dbReference type="ARBA" id="ARBA00022475"/>
    </source>
</evidence>
<comment type="function">
    <text evidence="15">Member of the two-component regulatory system HssS/HssR involved in intracellular heme homeostasis and tempering of staphylococcal virulence. HssS functions as a heme sensor histidine kinase which is autophosphorylated at a histidine residue and transfers its phosphate group to an aspartate residue of HssR. HssR/HssS activates the expression of hrtAB, an efflux pump, in response to extracellular heme, hemin, hemoglobin or blood.</text>
</comment>
<dbReference type="SMART" id="SM00387">
    <property type="entry name" value="HATPase_c"/>
    <property type="match status" value="1"/>
</dbReference>
<dbReference type="SMART" id="SM00388">
    <property type="entry name" value="HisKA"/>
    <property type="match status" value="1"/>
</dbReference>
<keyword evidence="5" id="KW-0597">Phosphoprotein</keyword>
<dbReference type="AlphaFoldDB" id="A0A917HAP9"/>
<dbReference type="Gene3D" id="3.30.565.10">
    <property type="entry name" value="Histidine kinase-like ATPase, C-terminal domain"/>
    <property type="match status" value="1"/>
</dbReference>
<dbReference type="GO" id="GO:0005524">
    <property type="term" value="F:ATP binding"/>
    <property type="evidence" value="ECO:0007669"/>
    <property type="project" value="UniProtKB-KW"/>
</dbReference>
<dbReference type="SUPFAM" id="SSF158472">
    <property type="entry name" value="HAMP domain-like"/>
    <property type="match status" value="1"/>
</dbReference>
<keyword evidence="10" id="KW-0067">ATP-binding</keyword>
<evidence type="ECO:0000313" key="21">
    <source>
        <dbReference type="Proteomes" id="UP000600247"/>
    </source>
</evidence>
<sequence>MIKSLYVRVVLTFLVVILFALLAASIIGMVWFQKDLNDLQKKEMLAAGEHILRIYAQTEVQELEPFIESVSKLTSYPVEIFTEPGDSARYEALNRKYEVHLSPESIQKVLAGETYQPSLKSEGAFVGFPFQFKEQPYAMVLLPSSRNEGMIIQLFLTILLLVLIIGSLCILLAAGYLVKPIKVLTEATKRLARGDFDVALRMKRKDEIGTLTHSFNDMAQELKQLETMRRDFVSNVSHEIQTPLTSITGFVKTLKNNTGLSEEQRDRYLGIVLTESERMSRLSDNLLALASLESEHHPFEQSSFHLDEQLRQVVVACEPQWLAKNIHLELQLPSAVRITADPDQLNQIWLNVLGNSIKFTPDGGQIRIGLTSTPFSHMVTITDTGPGISAEDISRIFDRFYKADRSRSSGGNGLGLAIVKKIVSLHQGDIEVQSESGQGTTVVVTLPVMN</sequence>